<dbReference type="Pfam" id="PF13568">
    <property type="entry name" value="OMP_b-brl_2"/>
    <property type="match status" value="1"/>
</dbReference>
<feature type="signal peptide" evidence="1">
    <location>
        <begin position="1"/>
        <end position="32"/>
    </location>
</feature>
<protein>
    <submittedName>
        <fullName evidence="3">Outer membrane protein beta-barrel domain-containing protein</fullName>
    </submittedName>
</protein>
<dbReference type="InterPro" id="IPR025665">
    <property type="entry name" value="Beta-barrel_OMP_2"/>
</dbReference>
<name>A0ABY1L200_9FLAO</name>
<sequence length="206" mass="22237">MKIAFTKTIVIMKIKFCAILALVFFGVQSSIAQTVIQGTGPSGGINTGDISFGGKTGINFTTWRGSEFNGISARVGAYIGGVVEIPVMDDFYVQPELLFSLQGADLGPSNANLVYLQIPVMGKYHITDEIAVELGPQLGFLLADNWEEDLQSQDTESLELGLNLGGGYRMDENFYFQLRIGLGLSKVLEVTKAYNAGVSIGAVYFL</sequence>
<proteinExistence type="predicted"/>
<gene>
    <name evidence="3" type="ORF">SAMN05421766_106100</name>
</gene>
<dbReference type="EMBL" id="FTOB01000006">
    <property type="protein sequence ID" value="SIS98632.1"/>
    <property type="molecule type" value="Genomic_DNA"/>
</dbReference>
<feature type="domain" description="Outer membrane protein beta-barrel" evidence="2">
    <location>
        <begin position="48"/>
        <end position="188"/>
    </location>
</feature>
<feature type="chain" id="PRO_5045148966" evidence="1">
    <location>
        <begin position="33"/>
        <end position="206"/>
    </location>
</feature>
<evidence type="ECO:0000313" key="4">
    <source>
        <dbReference type="Proteomes" id="UP000185728"/>
    </source>
</evidence>
<keyword evidence="1" id="KW-0732">Signal</keyword>
<evidence type="ECO:0000256" key="1">
    <source>
        <dbReference type="SAM" id="SignalP"/>
    </source>
</evidence>
<evidence type="ECO:0000259" key="2">
    <source>
        <dbReference type="Pfam" id="PF13568"/>
    </source>
</evidence>
<organism evidence="3 4">
    <name type="scientific">Zobellia uliginosa</name>
    <dbReference type="NCBI Taxonomy" id="143224"/>
    <lineage>
        <taxon>Bacteria</taxon>
        <taxon>Pseudomonadati</taxon>
        <taxon>Bacteroidota</taxon>
        <taxon>Flavobacteriia</taxon>
        <taxon>Flavobacteriales</taxon>
        <taxon>Flavobacteriaceae</taxon>
        <taxon>Zobellia</taxon>
    </lineage>
</organism>
<keyword evidence="4" id="KW-1185">Reference proteome</keyword>
<evidence type="ECO:0000313" key="3">
    <source>
        <dbReference type="EMBL" id="SIS98632.1"/>
    </source>
</evidence>
<comment type="caution">
    <text evidence="3">The sequence shown here is derived from an EMBL/GenBank/DDBJ whole genome shotgun (WGS) entry which is preliminary data.</text>
</comment>
<accession>A0ABY1L200</accession>
<reference evidence="3 4" key="1">
    <citation type="submission" date="2017-01" db="EMBL/GenBank/DDBJ databases">
        <authorList>
            <person name="Varghese N."/>
            <person name="Submissions S."/>
        </authorList>
    </citation>
    <scope>NUCLEOTIDE SEQUENCE [LARGE SCALE GENOMIC DNA]</scope>
    <source>
        <strain evidence="3 4">DSM 2061</strain>
    </source>
</reference>
<dbReference type="Proteomes" id="UP000185728">
    <property type="component" value="Unassembled WGS sequence"/>
</dbReference>